<proteinExistence type="predicted"/>
<reference evidence="1 2" key="1">
    <citation type="journal article" date="2011" name="J. Biotechnol.">
        <title>The complete genome sequence of the dominant Sinorhizobium meliloti field isolate SM11 extends the S. meliloti pan-genome.</title>
        <authorList>
            <person name="Schneiker-Bekel S."/>
            <person name="Wibberg D."/>
            <person name="Bekel T."/>
            <person name="Blom J."/>
            <person name="Linke B."/>
            <person name="Neuweger H."/>
            <person name="Stiens M."/>
            <person name="Vorholter F.J."/>
            <person name="Weidner S."/>
            <person name="Goesmann A."/>
            <person name="Puhler A."/>
            <person name="Schluter A."/>
        </authorList>
    </citation>
    <scope>NUCLEOTIDE SEQUENCE [LARGE SCALE GENOMIC DNA]</scope>
    <source>
        <strain evidence="1 2">SM11</strain>
        <plasmid evidence="2">pSmeSM11c</plasmid>
    </source>
</reference>
<dbReference type="PATRIC" id="fig|707241.3.peg.5214"/>
<geneLocation type="plasmid" evidence="1 2">
    <name>pSmeSM11c</name>
</geneLocation>
<dbReference type="HOGENOM" id="CLU_3157847_0_0_5"/>
<dbReference type="Proteomes" id="UP000009045">
    <property type="component" value="Plasmid pSmeSM11c"/>
</dbReference>
<evidence type="ECO:0000313" key="1">
    <source>
        <dbReference type="EMBL" id="AEH82357.1"/>
    </source>
</evidence>
<dbReference type="EMBL" id="CP001831">
    <property type="protein sequence ID" value="AEH82357.1"/>
    <property type="molecule type" value="Genomic_DNA"/>
</dbReference>
<dbReference type="KEGG" id="smx:SM11_pC1284"/>
<accession>F7XFN7</accession>
<evidence type="ECO:0000313" key="2">
    <source>
        <dbReference type="Proteomes" id="UP000009045"/>
    </source>
</evidence>
<dbReference type="AlphaFoldDB" id="F7XFN7"/>
<name>F7XFN7_SINMM</name>
<gene>
    <name evidence="1" type="ordered locus">SM11_pC1284</name>
</gene>
<protein>
    <submittedName>
        <fullName evidence="1">Uncharacterized protein</fullName>
    </submittedName>
</protein>
<organism evidence="1 2">
    <name type="scientific">Sinorhizobium meliloti (strain SM11)</name>
    <dbReference type="NCBI Taxonomy" id="707241"/>
    <lineage>
        <taxon>Bacteria</taxon>
        <taxon>Pseudomonadati</taxon>
        <taxon>Pseudomonadota</taxon>
        <taxon>Alphaproteobacteria</taxon>
        <taxon>Hyphomicrobiales</taxon>
        <taxon>Rhizobiaceae</taxon>
        <taxon>Sinorhizobium/Ensifer group</taxon>
        <taxon>Sinorhizobium</taxon>
    </lineage>
</organism>
<keyword evidence="1" id="KW-0614">Plasmid</keyword>
<sequence length="48" mass="5037">MSDLAETVGSSQSAQAFVNLLRLNFEECAALTADADEYEEGNAGSSSH</sequence>